<keyword evidence="1" id="KW-0175">Coiled coil</keyword>
<evidence type="ECO:0000313" key="3">
    <source>
        <dbReference type="Proteomes" id="UP000320333"/>
    </source>
</evidence>
<dbReference type="AlphaFoldDB" id="A0A507EHC8"/>
<keyword evidence="3" id="KW-1185">Reference proteome</keyword>
<dbReference type="STRING" id="246404.A0A507EHC8"/>
<accession>A0A507EHC8</accession>
<dbReference type="Proteomes" id="UP000320333">
    <property type="component" value="Unassembled WGS sequence"/>
</dbReference>
<protein>
    <submittedName>
        <fullName evidence="2">Uncharacterized protein</fullName>
    </submittedName>
</protein>
<organism evidence="2 3">
    <name type="scientific">Chytriomyces confervae</name>
    <dbReference type="NCBI Taxonomy" id="246404"/>
    <lineage>
        <taxon>Eukaryota</taxon>
        <taxon>Fungi</taxon>
        <taxon>Fungi incertae sedis</taxon>
        <taxon>Chytridiomycota</taxon>
        <taxon>Chytridiomycota incertae sedis</taxon>
        <taxon>Chytridiomycetes</taxon>
        <taxon>Chytridiales</taxon>
        <taxon>Chytriomycetaceae</taxon>
        <taxon>Chytriomyces</taxon>
    </lineage>
</organism>
<name>A0A507EHC8_9FUNG</name>
<dbReference type="PANTHER" id="PTHR33129">
    <property type="entry name" value="PROTEIN KINASE DOMAIN-CONTAINING PROTEIN-RELATED"/>
    <property type="match status" value="1"/>
</dbReference>
<feature type="coiled-coil region" evidence="1">
    <location>
        <begin position="4"/>
        <end position="38"/>
    </location>
</feature>
<reference evidence="2 3" key="1">
    <citation type="journal article" date="2019" name="Sci. Rep.">
        <title>Comparative genomics of chytrid fungi reveal insights into the obligate biotrophic and pathogenic lifestyle of Synchytrium endobioticum.</title>
        <authorList>
            <person name="van de Vossenberg B.T.L.H."/>
            <person name="Warris S."/>
            <person name="Nguyen H.D.T."/>
            <person name="van Gent-Pelzer M.P.E."/>
            <person name="Joly D.L."/>
            <person name="van de Geest H.C."/>
            <person name="Bonants P.J.M."/>
            <person name="Smith D.S."/>
            <person name="Levesque C.A."/>
            <person name="van der Lee T.A.J."/>
        </authorList>
    </citation>
    <scope>NUCLEOTIDE SEQUENCE [LARGE SCALE GENOMIC DNA]</scope>
    <source>
        <strain evidence="2 3">CBS 675.73</strain>
    </source>
</reference>
<dbReference type="PANTHER" id="PTHR33129:SF1">
    <property type="entry name" value="ATP-BINDING PROTEIN"/>
    <property type="match status" value="1"/>
</dbReference>
<dbReference type="EMBL" id="QEAP01000621">
    <property type="protein sequence ID" value="TPX63254.1"/>
    <property type="molecule type" value="Genomic_DNA"/>
</dbReference>
<sequence length="382" mass="42918">MDDLAIAQRGVAEAEAAVEEARRNVTKAKKALDDWTEKNPSYTGEEPAYKTRVAALDEREAALTKSEATLDKRVSYRLGLIGAAMDIDESANMSDFWNSLSSVAPVDNCLTFDPAPTFCAEIPKQFFIRKCYPRMFQLIWEKALYGINSMEERGTSGFAITGNPGIGKSVFLFYVMWRAVLRRQITLISQYLNSPATWYLTDALPNGPSAVGAITVVVAPPARKHYKQFLKYTKTTRLFYLPVWDLEELLAARAMYELSPAIVEERFNLIGGIARFVFEKPNLIHRTIKEALGGLNIDKFRNMVGGYLSEEDEISYLIIHFVISDDYHVDSLQFASKYIVEGLSSRRGSLFESLSHRQLSNEGRFLIRSLDNTAASVDSILG</sequence>
<gene>
    <name evidence="2" type="ORF">CcCBS67573_g08731</name>
</gene>
<evidence type="ECO:0000256" key="1">
    <source>
        <dbReference type="SAM" id="Coils"/>
    </source>
</evidence>
<comment type="caution">
    <text evidence="2">The sequence shown here is derived from an EMBL/GenBank/DDBJ whole genome shotgun (WGS) entry which is preliminary data.</text>
</comment>
<dbReference type="OrthoDB" id="2423992at2759"/>
<proteinExistence type="predicted"/>
<evidence type="ECO:0000313" key="2">
    <source>
        <dbReference type="EMBL" id="TPX63254.1"/>
    </source>
</evidence>
<dbReference type="InterPro" id="IPR052980">
    <property type="entry name" value="Crinkler_effector"/>
</dbReference>